<dbReference type="Gene3D" id="1.20.1420.30">
    <property type="entry name" value="NCX, central ion-binding region"/>
    <property type="match status" value="1"/>
</dbReference>
<feature type="transmembrane region" description="Helical" evidence="5">
    <location>
        <begin position="248"/>
        <end position="268"/>
    </location>
</feature>
<evidence type="ECO:0000313" key="7">
    <source>
        <dbReference type="EMBL" id="GAP64710.1"/>
    </source>
</evidence>
<organism evidence="7 8">
    <name type="scientific">Ardenticatena maritima</name>
    <dbReference type="NCBI Taxonomy" id="872965"/>
    <lineage>
        <taxon>Bacteria</taxon>
        <taxon>Bacillati</taxon>
        <taxon>Chloroflexota</taxon>
        <taxon>Ardenticatenia</taxon>
        <taxon>Ardenticatenales</taxon>
        <taxon>Ardenticatenaceae</taxon>
        <taxon>Ardenticatena</taxon>
    </lineage>
</organism>
<keyword evidence="4 5" id="KW-0472">Membrane</keyword>
<dbReference type="GO" id="GO:0006874">
    <property type="term" value="P:intracellular calcium ion homeostasis"/>
    <property type="evidence" value="ECO:0007669"/>
    <property type="project" value="TreeGrafter"/>
</dbReference>
<accession>A0A0M9UE46</accession>
<feature type="transmembrane region" description="Helical" evidence="5">
    <location>
        <begin position="6"/>
        <end position="23"/>
    </location>
</feature>
<evidence type="ECO:0000256" key="5">
    <source>
        <dbReference type="SAM" id="Phobius"/>
    </source>
</evidence>
<reference evidence="7 8" key="1">
    <citation type="journal article" date="2015" name="Genome Announc.">
        <title>Draft Genome Sequence of a Heterotrophic Facultative Anaerobic Thermophilic Bacterium, Ardenticatena maritima Strain 110ST.</title>
        <authorList>
            <person name="Kawaichi S."/>
            <person name="Yoshida T."/>
            <person name="Sako Y."/>
            <person name="Nakamura R."/>
        </authorList>
    </citation>
    <scope>NUCLEOTIDE SEQUENCE [LARGE SCALE GENOMIC DNA]</scope>
    <source>
        <strain evidence="7 8">110S</strain>
    </source>
</reference>
<feature type="transmembrane region" description="Helical" evidence="5">
    <location>
        <begin position="105"/>
        <end position="123"/>
    </location>
</feature>
<dbReference type="Proteomes" id="UP000037784">
    <property type="component" value="Unassembled WGS sequence"/>
</dbReference>
<keyword evidence="8" id="KW-1185">Reference proteome</keyword>
<evidence type="ECO:0000256" key="4">
    <source>
        <dbReference type="ARBA" id="ARBA00023136"/>
    </source>
</evidence>
<dbReference type="Gene3D" id="6.10.280.80">
    <property type="entry name" value="NCX, peripheral helical region"/>
    <property type="match status" value="1"/>
</dbReference>
<keyword evidence="3 5" id="KW-1133">Transmembrane helix</keyword>
<dbReference type="PANTHER" id="PTHR10846:SF8">
    <property type="entry name" value="INNER MEMBRANE PROTEIN YRBG"/>
    <property type="match status" value="1"/>
</dbReference>
<name>A0A0M9UE46_9CHLR</name>
<dbReference type="GO" id="GO:0005886">
    <property type="term" value="C:plasma membrane"/>
    <property type="evidence" value="ECO:0007669"/>
    <property type="project" value="TreeGrafter"/>
</dbReference>
<evidence type="ECO:0000256" key="2">
    <source>
        <dbReference type="ARBA" id="ARBA00022692"/>
    </source>
</evidence>
<feature type="domain" description="Sodium/calcium exchanger membrane region" evidence="6">
    <location>
        <begin position="4"/>
        <end position="144"/>
    </location>
</feature>
<comment type="subcellular location">
    <subcellularLocation>
        <location evidence="1">Membrane</location>
        <topology evidence="1">Multi-pass membrane protein</topology>
    </subcellularLocation>
</comment>
<feature type="transmembrane region" description="Helical" evidence="5">
    <location>
        <begin position="78"/>
        <end position="96"/>
    </location>
</feature>
<dbReference type="AlphaFoldDB" id="A0A0M9UE46"/>
<dbReference type="GO" id="GO:0008273">
    <property type="term" value="F:calcium, potassium:sodium antiporter activity"/>
    <property type="evidence" value="ECO:0007669"/>
    <property type="project" value="TreeGrafter"/>
</dbReference>
<dbReference type="NCBIfam" id="TIGR00367">
    <property type="entry name" value="calcium/sodium antiporter"/>
    <property type="match status" value="1"/>
</dbReference>
<feature type="transmembrane region" description="Helical" evidence="5">
    <location>
        <begin position="274"/>
        <end position="294"/>
    </location>
</feature>
<dbReference type="OrthoDB" id="9794225at2"/>
<comment type="caution">
    <text evidence="7">The sequence shown here is derived from an EMBL/GenBank/DDBJ whole genome shotgun (WGS) entry which is preliminary data.</text>
</comment>
<proteinExistence type="predicted"/>
<dbReference type="GO" id="GO:0005262">
    <property type="term" value="F:calcium channel activity"/>
    <property type="evidence" value="ECO:0007669"/>
    <property type="project" value="TreeGrafter"/>
</dbReference>
<dbReference type="InterPro" id="IPR004481">
    <property type="entry name" value="K/Na/Ca-exchanger"/>
</dbReference>
<feature type="transmembrane region" description="Helical" evidence="5">
    <location>
        <begin position="35"/>
        <end position="58"/>
    </location>
</feature>
<feature type="transmembrane region" description="Helical" evidence="5">
    <location>
        <begin position="303"/>
        <end position="320"/>
    </location>
</feature>
<protein>
    <submittedName>
        <fullName evidence="7">Cation:H+ antiporter</fullName>
    </submittedName>
</protein>
<dbReference type="InterPro" id="IPR044880">
    <property type="entry name" value="NCX_ion-bd_dom_sf"/>
</dbReference>
<dbReference type="PANTHER" id="PTHR10846">
    <property type="entry name" value="SODIUM/POTASSIUM/CALCIUM EXCHANGER"/>
    <property type="match status" value="1"/>
</dbReference>
<evidence type="ECO:0000256" key="3">
    <source>
        <dbReference type="ARBA" id="ARBA00022989"/>
    </source>
</evidence>
<reference evidence="8" key="2">
    <citation type="submission" date="2015-08" db="EMBL/GenBank/DDBJ databases">
        <title>Draft Genome Sequence of a Heterotrophic Facultative Anaerobic Bacterium Ardenticatena maritima Strain 110S.</title>
        <authorList>
            <person name="Kawaichi S."/>
            <person name="Yoshida T."/>
            <person name="Sako Y."/>
            <person name="Nakamura R."/>
        </authorList>
    </citation>
    <scope>NUCLEOTIDE SEQUENCE [LARGE SCALE GENOMIC DNA]</scope>
    <source>
        <strain evidence="8">110S</strain>
    </source>
</reference>
<feature type="domain" description="Sodium/calcium exchanger membrane region" evidence="6">
    <location>
        <begin position="182"/>
        <end position="318"/>
    </location>
</feature>
<keyword evidence="2 5" id="KW-0812">Transmembrane</keyword>
<evidence type="ECO:0000313" key="8">
    <source>
        <dbReference type="Proteomes" id="UP000037784"/>
    </source>
</evidence>
<dbReference type="RefSeq" id="WP_054494449.1">
    <property type="nucleotide sequence ID" value="NZ_BBZA01000308.1"/>
</dbReference>
<evidence type="ECO:0000259" key="6">
    <source>
        <dbReference type="Pfam" id="PF01699"/>
    </source>
</evidence>
<dbReference type="Pfam" id="PF01699">
    <property type="entry name" value="Na_Ca_ex"/>
    <property type="match status" value="2"/>
</dbReference>
<feature type="transmembrane region" description="Helical" evidence="5">
    <location>
        <begin position="182"/>
        <end position="207"/>
    </location>
</feature>
<dbReference type="InParanoid" id="A0A0M9UE46"/>
<feature type="transmembrane region" description="Helical" evidence="5">
    <location>
        <begin position="213"/>
        <end position="236"/>
    </location>
</feature>
<evidence type="ECO:0000256" key="1">
    <source>
        <dbReference type="ARBA" id="ARBA00004141"/>
    </source>
</evidence>
<dbReference type="EMBL" id="BBZA01000308">
    <property type="protein sequence ID" value="GAP64710.1"/>
    <property type="molecule type" value="Genomic_DNA"/>
</dbReference>
<gene>
    <name evidence="7" type="primary">yrbG</name>
    <name evidence="7" type="ORF">ARMA_3133</name>
</gene>
<sequence length="323" mass="34290">MALHLILIVIGLVGLFFGADWLVKGAARLAQSFGVSPLVIGLTVVAFGTSTPELLVSLTAAIRGSSDISIGNVVGSNIANIGLILGLTGLIFPIVVHSRIVRRELPLMIGISFALVIFMWDGSIGRLDGLLMVLGLIAFNVGAYWEAERGNGLAEEFAEFEEVEELIETSGEINRLQEVGRLGVGLVVLMIGAQLTVDNAVAIARAIGVSELVIGVTLVAFGTSLPELATSLVAAFRRESDISVGNIIGSNIYNILAILGITSLVRPISISQNVLTVQTPVMLAFAIGLWPLVYHEHIDRKRAALMFAGYVAYIVALFVFKPA</sequence>
<dbReference type="InterPro" id="IPR004837">
    <property type="entry name" value="NaCa_Exmemb"/>
</dbReference>